<dbReference type="Gene3D" id="3.40.50.300">
    <property type="entry name" value="P-loop containing nucleotide triphosphate hydrolases"/>
    <property type="match status" value="1"/>
</dbReference>
<organism evidence="1 2">
    <name type="scientific">Tangfeifania diversioriginum</name>
    <dbReference type="NCBI Taxonomy" id="1168035"/>
    <lineage>
        <taxon>Bacteria</taxon>
        <taxon>Pseudomonadati</taxon>
        <taxon>Bacteroidota</taxon>
        <taxon>Bacteroidia</taxon>
        <taxon>Marinilabiliales</taxon>
        <taxon>Prolixibacteraceae</taxon>
        <taxon>Tangfeifania</taxon>
    </lineage>
</organism>
<dbReference type="EMBL" id="FQZE01000010">
    <property type="protein sequence ID" value="SHJ06462.1"/>
    <property type="molecule type" value="Genomic_DNA"/>
</dbReference>
<dbReference type="STRING" id="1168035.SAMN05444280_11078"/>
<keyword evidence="2" id="KW-1185">Reference proteome</keyword>
<reference evidence="1 2" key="1">
    <citation type="submission" date="2016-11" db="EMBL/GenBank/DDBJ databases">
        <authorList>
            <person name="Jaros S."/>
            <person name="Januszkiewicz K."/>
            <person name="Wedrychowicz H."/>
        </authorList>
    </citation>
    <scope>NUCLEOTIDE SEQUENCE [LARGE SCALE GENOMIC DNA]</scope>
    <source>
        <strain evidence="1 2">DSM 27063</strain>
    </source>
</reference>
<dbReference type="OrthoDB" id="9815272at2"/>
<dbReference type="InterPro" id="IPR027417">
    <property type="entry name" value="P-loop_NTPase"/>
</dbReference>
<gene>
    <name evidence="1" type="ORF">SAMN05444280_11078</name>
</gene>
<dbReference type="AlphaFoldDB" id="A0A1M6G968"/>
<sequence>MVTNYKTHEVYGVSNEMIATYIERSDVDDLFIKGLEKNKHLVIYGASKQGKTALTQKHLEEKDYIRVNCSPASTIQDLYNSIVRQLNIEIVESREVSQEVGGEIKAGVKAKIKIPFFGSGEANLEGKETFNEGDKTSYKIVDYNLFLAQDLSELLRAINFDKKIIVENFHYLTEENQKLLSIDLRIFDDYKIQFIVLGIWREKNRLIQFNGDLVDRLIEIPVEPWEREHLKAIIDEGFPLLNVSFENVLEELIETCFDSVGVFQELCKESCYAAGVRETSEDTIYITADNISTAIEKKLSDYSSRHIRCLEAFVEQKAKSSDEIPLYIPYYFVKTLLNEDFDDITSGLKRRVIQEKIRTIHHRPDDVRPSDMGYFLQTLVANQIKKSISPPIFDYDIGTSSVKIIDSTFYFFLKNCNKEEILEYIPVPVGL</sequence>
<dbReference type="SUPFAM" id="SSF52540">
    <property type="entry name" value="P-loop containing nucleoside triphosphate hydrolases"/>
    <property type="match status" value="1"/>
</dbReference>
<evidence type="ECO:0000313" key="2">
    <source>
        <dbReference type="Proteomes" id="UP000184050"/>
    </source>
</evidence>
<evidence type="ECO:0008006" key="3">
    <source>
        <dbReference type="Google" id="ProtNLM"/>
    </source>
</evidence>
<evidence type="ECO:0000313" key="1">
    <source>
        <dbReference type="EMBL" id="SHJ06462.1"/>
    </source>
</evidence>
<protein>
    <recommendedName>
        <fullName evidence="3">AAA domain-containing protein</fullName>
    </recommendedName>
</protein>
<name>A0A1M6G968_9BACT</name>
<accession>A0A1M6G968</accession>
<dbReference type="RefSeq" id="WP_073168313.1">
    <property type="nucleotide sequence ID" value="NZ_FQZE01000010.1"/>
</dbReference>
<dbReference type="Proteomes" id="UP000184050">
    <property type="component" value="Unassembled WGS sequence"/>
</dbReference>
<proteinExistence type="predicted"/>